<name>A0A0G4P4K2_PENC3</name>
<accession>A0A0G4P4K2</accession>
<gene>
    <name evidence="1" type="ORF">PCAMFM013_S005g000403</name>
</gene>
<keyword evidence="2" id="KW-1185">Reference proteome</keyword>
<evidence type="ECO:0000313" key="1">
    <source>
        <dbReference type="EMBL" id="CRL21239.1"/>
    </source>
</evidence>
<protein>
    <submittedName>
        <fullName evidence="1">Str. FM013</fullName>
    </submittedName>
</protein>
<dbReference type="EMBL" id="HG793138">
    <property type="protein sequence ID" value="CRL21239.1"/>
    <property type="molecule type" value="Genomic_DNA"/>
</dbReference>
<proteinExistence type="predicted"/>
<dbReference type="AlphaFoldDB" id="A0A0G4P4K2"/>
<dbReference type="Proteomes" id="UP000053732">
    <property type="component" value="Unassembled WGS sequence"/>
</dbReference>
<reference evidence="1 2" key="1">
    <citation type="journal article" date="2014" name="Nat. Commun.">
        <title>Multiple recent horizontal transfers of a large genomic region in cheese making fungi.</title>
        <authorList>
            <person name="Cheeseman K."/>
            <person name="Ropars J."/>
            <person name="Renault P."/>
            <person name="Dupont J."/>
            <person name="Gouzy J."/>
            <person name="Branca A."/>
            <person name="Abraham A.L."/>
            <person name="Ceppi M."/>
            <person name="Conseiller E."/>
            <person name="Debuchy R."/>
            <person name="Malagnac F."/>
            <person name="Goarin A."/>
            <person name="Silar P."/>
            <person name="Lacoste S."/>
            <person name="Sallet E."/>
            <person name="Bensimon A."/>
            <person name="Giraud T."/>
            <person name="Brygoo Y."/>
        </authorList>
    </citation>
    <scope>NUCLEOTIDE SEQUENCE [LARGE SCALE GENOMIC DNA]</scope>
    <source>
        <strain evidence="2">FM 013</strain>
    </source>
</reference>
<organism evidence="1 2">
    <name type="scientific">Penicillium camemberti (strain FM 013)</name>
    <dbReference type="NCBI Taxonomy" id="1429867"/>
    <lineage>
        <taxon>Eukaryota</taxon>
        <taxon>Fungi</taxon>
        <taxon>Dikarya</taxon>
        <taxon>Ascomycota</taxon>
        <taxon>Pezizomycotina</taxon>
        <taxon>Eurotiomycetes</taxon>
        <taxon>Eurotiomycetidae</taxon>
        <taxon>Eurotiales</taxon>
        <taxon>Aspergillaceae</taxon>
        <taxon>Penicillium</taxon>
    </lineage>
</organism>
<sequence length="64" mass="7408">MYTKYGGSHVGGLRCVDQRKLDRNEYVKDEYVVGSISLKRFFIEMIRQSDSRLDLGSACWIVDC</sequence>
<evidence type="ECO:0000313" key="2">
    <source>
        <dbReference type="Proteomes" id="UP000053732"/>
    </source>
</evidence>